<feature type="transmembrane region" description="Helical" evidence="5">
    <location>
        <begin position="192"/>
        <end position="217"/>
    </location>
</feature>
<name>M3C6E6_SPHMS</name>
<dbReference type="eggNOG" id="ENOG502RYZC">
    <property type="taxonomic scope" value="Eukaryota"/>
</dbReference>
<feature type="transmembrane region" description="Helical" evidence="5">
    <location>
        <begin position="142"/>
        <end position="164"/>
    </location>
</feature>
<dbReference type="Pfam" id="PF05462">
    <property type="entry name" value="Dicty_CAR"/>
    <property type="match status" value="1"/>
</dbReference>
<dbReference type="SUPFAM" id="SSF81321">
    <property type="entry name" value="Family A G protein-coupled receptor-like"/>
    <property type="match status" value="1"/>
</dbReference>
<dbReference type="PANTHER" id="PTHR23112">
    <property type="entry name" value="G PROTEIN-COUPLED RECEPTOR 157-RELATED"/>
    <property type="match status" value="1"/>
</dbReference>
<feature type="transmembrane region" description="Helical" evidence="5">
    <location>
        <begin position="27"/>
        <end position="54"/>
    </location>
</feature>
<feature type="non-terminal residue" evidence="6">
    <location>
        <position position="321"/>
    </location>
</feature>
<dbReference type="STRING" id="692275.M3C6E6"/>
<evidence type="ECO:0000256" key="1">
    <source>
        <dbReference type="ARBA" id="ARBA00004141"/>
    </source>
</evidence>
<keyword evidence="2 5" id="KW-0812">Transmembrane</keyword>
<sequence>MLSLLELYAPVPDETLSPLPPDSHRGITAVTTFALFSLVATAILFAHLLCRVLTWKRRTHGPVNPYVALLLNLVFADLQQALGFAFGIGWLKDDGIFAPDPMCWTQGWFLNAGDVASGLFTLAMAGHLFADIVFDYRMAHCPLVAMIVGIWTLVYVLATIGVILHPQDFYMRAGIWCWISETYMPERLWLHYVWLLLTEFCVVILYTLMFVILWRRIRSFFYVSSENQLRAESAARTAISYPIIYVVCTLPAVVTRLRIMTGRKASTEELTFFGVMLTSSGWLDVLLYMLTRRSLIAGPTIQNQDAHGLDTFQPWTQYRTD</sequence>
<dbReference type="Gene3D" id="1.20.1070.10">
    <property type="entry name" value="Rhodopsin 7-helix transmembrane proteins"/>
    <property type="match status" value="1"/>
</dbReference>
<evidence type="ECO:0000313" key="7">
    <source>
        <dbReference type="Proteomes" id="UP000016931"/>
    </source>
</evidence>
<keyword evidence="7" id="KW-1185">Reference proteome</keyword>
<evidence type="ECO:0000256" key="2">
    <source>
        <dbReference type="ARBA" id="ARBA00022692"/>
    </source>
</evidence>
<dbReference type="Proteomes" id="UP000016931">
    <property type="component" value="Unassembled WGS sequence"/>
</dbReference>
<dbReference type="GeneID" id="27905857"/>
<gene>
    <name evidence="6" type="ORF">SEPMUDRAFT_38821</name>
</gene>
<protein>
    <submittedName>
        <fullName evidence="6">Family A G protein-coupled receptor-like protein</fullName>
    </submittedName>
</protein>
<dbReference type="GO" id="GO:0005886">
    <property type="term" value="C:plasma membrane"/>
    <property type="evidence" value="ECO:0007669"/>
    <property type="project" value="TreeGrafter"/>
</dbReference>
<reference evidence="6 7" key="1">
    <citation type="journal article" date="2012" name="PLoS Pathog.">
        <title>Diverse lifestyles and strategies of plant pathogenesis encoded in the genomes of eighteen Dothideomycetes fungi.</title>
        <authorList>
            <person name="Ohm R.A."/>
            <person name="Feau N."/>
            <person name="Henrissat B."/>
            <person name="Schoch C.L."/>
            <person name="Horwitz B.A."/>
            <person name="Barry K.W."/>
            <person name="Condon B.J."/>
            <person name="Copeland A.C."/>
            <person name="Dhillon B."/>
            <person name="Glaser F."/>
            <person name="Hesse C.N."/>
            <person name="Kosti I."/>
            <person name="LaButti K."/>
            <person name="Lindquist E.A."/>
            <person name="Lucas S."/>
            <person name="Salamov A.A."/>
            <person name="Bradshaw R.E."/>
            <person name="Ciuffetti L."/>
            <person name="Hamelin R.C."/>
            <person name="Kema G.H.J."/>
            <person name="Lawrence C."/>
            <person name="Scott J.A."/>
            <person name="Spatafora J.W."/>
            <person name="Turgeon B.G."/>
            <person name="de Wit P.J.G.M."/>
            <person name="Zhong S."/>
            <person name="Goodwin S.B."/>
            <person name="Grigoriev I.V."/>
        </authorList>
    </citation>
    <scope>NUCLEOTIDE SEQUENCE [LARGE SCALE GENOMIC DNA]</scope>
    <source>
        <strain evidence="6 7">SO2202</strain>
    </source>
</reference>
<dbReference type="HOGENOM" id="CLU_027149_1_1_1"/>
<dbReference type="OMA" id="WIFIALN"/>
<dbReference type="GO" id="GO:0007189">
    <property type="term" value="P:adenylate cyclase-activating G protein-coupled receptor signaling pathway"/>
    <property type="evidence" value="ECO:0007669"/>
    <property type="project" value="TreeGrafter"/>
</dbReference>
<keyword evidence="4 5" id="KW-0472">Membrane</keyword>
<evidence type="ECO:0000256" key="5">
    <source>
        <dbReference type="SAM" id="Phobius"/>
    </source>
</evidence>
<feature type="transmembrane region" description="Helical" evidence="5">
    <location>
        <begin position="271"/>
        <end position="290"/>
    </location>
</feature>
<comment type="subcellular location">
    <subcellularLocation>
        <location evidence="1">Membrane</location>
        <topology evidence="1">Multi-pass membrane protein</topology>
    </subcellularLocation>
</comment>
<keyword evidence="3 5" id="KW-1133">Transmembrane helix</keyword>
<keyword evidence="6" id="KW-0675">Receptor</keyword>
<dbReference type="PANTHER" id="PTHR23112:SF37">
    <property type="entry name" value="G PROTEIN-COUPLED RECEPTOR GPR1"/>
    <property type="match status" value="1"/>
</dbReference>
<evidence type="ECO:0000256" key="3">
    <source>
        <dbReference type="ARBA" id="ARBA00022989"/>
    </source>
</evidence>
<feature type="transmembrane region" description="Helical" evidence="5">
    <location>
        <begin position="108"/>
        <end position="130"/>
    </location>
</feature>
<dbReference type="RefSeq" id="XP_016763952.1">
    <property type="nucleotide sequence ID" value="XM_016908720.1"/>
</dbReference>
<feature type="transmembrane region" description="Helical" evidence="5">
    <location>
        <begin position="238"/>
        <end position="259"/>
    </location>
</feature>
<dbReference type="GO" id="GO:0004930">
    <property type="term" value="F:G protein-coupled receptor activity"/>
    <property type="evidence" value="ECO:0007669"/>
    <property type="project" value="TreeGrafter"/>
</dbReference>
<feature type="transmembrane region" description="Helical" evidence="5">
    <location>
        <begin position="66"/>
        <end position="88"/>
    </location>
</feature>
<evidence type="ECO:0000256" key="4">
    <source>
        <dbReference type="ARBA" id="ARBA00023136"/>
    </source>
</evidence>
<proteinExistence type="predicted"/>
<accession>M3C6E6</accession>
<organism evidence="6 7">
    <name type="scientific">Sphaerulina musiva (strain SO2202)</name>
    <name type="common">Poplar stem canker fungus</name>
    <name type="synonym">Septoria musiva</name>
    <dbReference type="NCBI Taxonomy" id="692275"/>
    <lineage>
        <taxon>Eukaryota</taxon>
        <taxon>Fungi</taxon>
        <taxon>Dikarya</taxon>
        <taxon>Ascomycota</taxon>
        <taxon>Pezizomycotina</taxon>
        <taxon>Dothideomycetes</taxon>
        <taxon>Dothideomycetidae</taxon>
        <taxon>Mycosphaerellales</taxon>
        <taxon>Mycosphaerellaceae</taxon>
        <taxon>Sphaerulina</taxon>
    </lineage>
</organism>
<dbReference type="OrthoDB" id="100006at2759"/>
<dbReference type="AlphaFoldDB" id="M3C6E6"/>
<dbReference type="EMBL" id="KB456261">
    <property type="protein sequence ID" value="EMF15831.1"/>
    <property type="molecule type" value="Genomic_DNA"/>
</dbReference>
<evidence type="ECO:0000313" key="6">
    <source>
        <dbReference type="EMBL" id="EMF15831.1"/>
    </source>
</evidence>